<dbReference type="PANTHER" id="PTHR36115">
    <property type="entry name" value="PROLINE-RICH ANTIGEN HOMOLOG-RELATED"/>
    <property type="match status" value="1"/>
</dbReference>
<dbReference type="InterPro" id="IPR010432">
    <property type="entry name" value="RDD"/>
</dbReference>
<keyword evidence="4 6" id="KW-1133">Transmembrane helix</keyword>
<evidence type="ECO:0000256" key="6">
    <source>
        <dbReference type="SAM" id="Phobius"/>
    </source>
</evidence>
<dbReference type="InterPro" id="IPR051791">
    <property type="entry name" value="Pra-immunoreactive"/>
</dbReference>
<evidence type="ECO:0000259" key="7">
    <source>
        <dbReference type="Pfam" id="PF06271"/>
    </source>
</evidence>
<evidence type="ECO:0000256" key="2">
    <source>
        <dbReference type="ARBA" id="ARBA00022475"/>
    </source>
</evidence>
<sequence length="150" mass="16256">MSAPAHRPAGIVTRSIASGVDIAVVLAIMAGLYLCLAFARLLFSPQNFAWPDTGAVMSTGIFIVVSVLYLTGCWAVSGRTVGAVMMGLRVVSRDGELVGWPRALLRAVFCVMFAIGLFWVAVDSRRHSLQDIVLRTTVVYDWQPESRPAT</sequence>
<dbReference type="RefSeq" id="WP_039780735.1">
    <property type="nucleotide sequence ID" value="NZ_JAAXOR010000004.1"/>
</dbReference>
<evidence type="ECO:0000256" key="4">
    <source>
        <dbReference type="ARBA" id="ARBA00022989"/>
    </source>
</evidence>
<evidence type="ECO:0000313" key="8">
    <source>
        <dbReference type="EMBL" id="OXR41840.1"/>
    </source>
</evidence>
<protein>
    <recommendedName>
        <fullName evidence="7">RDD domain-containing protein</fullName>
    </recommendedName>
</protein>
<evidence type="ECO:0000256" key="5">
    <source>
        <dbReference type="ARBA" id="ARBA00023136"/>
    </source>
</evidence>
<comment type="subcellular location">
    <subcellularLocation>
        <location evidence="1">Cell membrane</location>
        <topology evidence="1">Multi-pass membrane protein</topology>
    </subcellularLocation>
</comment>
<dbReference type="EMBL" id="NGAF01000017">
    <property type="protein sequence ID" value="OXR41840.1"/>
    <property type="molecule type" value="Genomic_DNA"/>
</dbReference>
<evidence type="ECO:0000256" key="1">
    <source>
        <dbReference type="ARBA" id="ARBA00004651"/>
    </source>
</evidence>
<keyword evidence="5 6" id="KW-0472">Membrane</keyword>
<dbReference type="AlphaFoldDB" id="A0A231GZ17"/>
<dbReference type="Pfam" id="PF06271">
    <property type="entry name" value="RDD"/>
    <property type="match status" value="1"/>
</dbReference>
<proteinExistence type="predicted"/>
<gene>
    <name evidence="8" type="ORF">B7C42_06182</name>
</gene>
<dbReference type="Proteomes" id="UP000215506">
    <property type="component" value="Unassembled WGS sequence"/>
</dbReference>
<keyword evidence="9" id="KW-1185">Reference proteome</keyword>
<dbReference type="GO" id="GO:0005886">
    <property type="term" value="C:plasma membrane"/>
    <property type="evidence" value="ECO:0007669"/>
    <property type="project" value="UniProtKB-SubCell"/>
</dbReference>
<accession>A0A231GZ17</accession>
<feature type="transmembrane region" description="Helical" evidence="6">
    <location>
        <begin position="55"/>
        <end position="77"/>
    </location>
</feature>
<reference evidence="8 9" key="1">
    <citation type="submission" date="2017-07" db="EMBL/GenBank/DDBJ databases">
        <title>First draft Genome Sequence of Nocardia cerradoensis isolated from human infection.</title>
        <authorList>
            <person name="Carrasco G."/>
        </authorList>
    </citation>
    <scope>NUCLEOTIDE SEQUENCE [LARGE SCALE GENOMIC DNA]</scope>
    <source>
        <strain evidence="8 9">CNM20130759</strain>
    </source>
</reference>
<feature type="transmembrane region" description="Helical" evidence="6">
    <location>
        <begin position="22"/>
        <end position="43"/>
    </location>
</feature>
<evidence type="ECO:0000313" key="9">
    <source>
        <dbReference type="Proteomes" id="UP000215506"/>
    </source>
</evidence>
<dbReference type="PANTHER" id="PTHR36115:SF9">
    <property type="entry name" value="LMO1584 PROTEIN"/>
    <property type="match status" value="1"/>
</dbReference>
<evidence type="ECO:0000256" key="3">
    <source>
        <dbReference type="ARBA" id="ARBA00022692"/>
    </source>
</evidence>
<feature type="domain" description="RDD" evidence="7">
    <location>
        <begin position="9"/>
        <end position="133"/>
    </location>
</feature>
<keyword evidence="3 6" id="KW-0812">Transmembrane</keyword>
<feature type="transmembrane region" description="Helical" evidence="6">
    <location>
        <begin position="103"/>
        <end position="122"/>
    </location>
</feature>
<comment type="caution">
    <text evidence="8">The sequence shown here is derived from an EMBL/GenBank/DDBJ whole genome shotgun (WGS) entry which is preliminary data.</text>
</comment>
<organism evidence="8 9">
    <name type="scientific">Nocardia cerradoensis</name>
    <dbReference type="NCBI Taxonomy" id="85688"/>
    <lineage>
        <taxon>Bacteria</taxon>
        <taxon>Bacillati</taxon>
        <taxon>Actinomycetota</taxon>
        <taxon>Actinomycetes</taxon>
        <taxon>Mycobacteriales</taxon>
        <taxon>Nocardiaceae</taxon>
        <taxon>Nocardia</taxon>
    </lineage>
</organism>
<keyword evidence="2" id="KW-1003">Cell membrane</keyword>
<name>A0A231GZ17_9NOCA</name>